<proteinExistence type="predicted"/>
<organism evidence="1 2">
    <name type="scientific">Delftia lacustris</name>
    <dbReference type="NCBI Taxonomy" id="558537"/>
    <lineage>
        <taxon>Bacteria</taxon>
        <taxon>Pseudomonadati</taxon>
        <taxon>Pseudomonadota</taxon>
        <taxon>Betaproteobacteria</taxon>
        <taxon>Burkholderiales</taxon>
        <taxon>Comamonadaceae</taxon>
        <taxon>Delftia</taxon>
    </lineage>
</organism>
<evidence type="ECO:0000313" key="1">
    <source>
        <dbReference type="EMBL" id="QPS82408.1"/>
    </source>
</evidence>
<dbReference type="EMBL" id="CP065748">
    <property type="protein sequence ID" value="QPS82408.1"/>
    <property type="molecule type" value="Genomic_DNA"/>
</dbReference>
<reference evidence="1 2" key="1">
    <citation type="submission" date="2020-12" db="EMBL/GenBank/DDBJ databases">
        <title>FDA dAtabase for Regulatory Grade micrObial Sequences (FDA-ARGOS): Supporting development and validation of Infectious Disease Dx tests.</title>
        <authorList>
            <person name="Sproer C."/>
            <person name="Gronow S."/>
            <person name="Severitt S."/>
            <person name="Schroder I."/>
            <person name="Tallon L."/>
            <person name="Sadzewicz L."/>
            <person name="Zhao X."/>
            <person name="Boylan J."/>
            <person name="Ott S."/>
            <person name="Bowen H."/>
            <person name="Vavikolanu K."/>
            <person name="Mehta A."/>
            <person name="Aluvathingal J."/>
            <person name="Nadendla S."/>
            <person name="Lowell S."/>
            <person name="Myers T."/>
            <person name="Yan Y."/>
            <person name="Sichtig H."/>
        </authorList>
    </citation>
    <scope>NUCLEOTIDE SEQUENCE [LARGE SCALE GENOMIC DNA]</scope>
    <source>
        <strain evidence="1 2">FDAARGOS_890</strain>
    </source>
</reference>
<dbReference type="Proteomes" id="UP000595064">
    <property type="component" value="Chromosome"/>
</dbReference>
<dbReference type="AlphaFoldDB" id="A0A7T2YUL9"/>
<evidence type="ECO:0000313" key="2">
    <source>
        <dbReference type="Proteomes" id="UP000595064"/>
    </source>
</evidence>
<keyword evidence="2" id="KW-1185">Reference proteome</keyword>
<name>A0A7T2YUL9_9BURK</name>
<sequence>MALQSLFKIQTWQLPIHMNKTPNLHTLNLETAEKSIRLLATAFFHQDLKTLEAHFGISPLQVDEAFEALENYLGKDDFTSLAPPPIGSQIILEKDEICANNENSSIRVYRLNYGGWGYEMDVFMQDKRCDLTMRGELSGDFGKNPHGVKFHLFEVM</sequence>
<protein>
    <submittedName>
        <fullName evidence="1">Uncharacterized protein</fullName>
    </submittedName>
</protein>
<gene>
    <name evidence="1" type="ORF">I6G47_04820</name>
</gene>
<dbReference type="KEGG" id="dla:I6G47_04820"/>
<accession>A0A7T2YUL9</accession>